<dbReference type="PANTHER" id="PTHR33514">
    <property type="entry name" value="PROTEIN ABCI12, CHLOROPLASTIC"/>
    <property type="match status" value="1"/>
</dbReference>
<evidence type="ECO:0000256" key="1">
    <source>
        <dbReference type="ARBA" id="ARBA00004141"/>
    </source>
</evidence>
<evidence type="ECO:0000256" key="3">
    <source>
        <dbReference type="ARBA" id="ARBA00022989"/>
    </source>
</evidence>
<keyword evidence="3 5" id="KW-1133">Transmembrane helix</keyword>
<dbReference type="AlphaFoldDB" id="A0A6J7DHB8"/>
<proteinExistence type="predicted"/>
<evidence type="ECO:0000313" key="6">
    <source>
        <dbReference type="EMBL" id="CAB4866613.1"/>
    </source>
</evidence>
<accession>A0A6J7DHB8</accession>
<feature type="transmembrane region" description="Helical" evidence="5">
    <location>
        <begin position="46"/>
        <end position="68"/>
    </location>
</feature>
<feature type="transmembrane region" description="Helical" evidence="5">
    <location>
        <begin position="319"/>
        <end position="340"/>
    </location>
</feature>
<gene>
    <name evidence="6" type="ORF">UFOPK3401_00560</name>
</gene>
<evidence type="ECO:0000256" key="2">
    <source>
        <dbReference type="ARBA" id="ARBA00022692"/>
    </source>
</evidence>
<feature type="transmembrane region" description="Helical" evidence="5">
    <location>
        <begin position="217"/>
        <end position="237"/>
    </location>
</feature>
<feature type="transmembrane region" description="Helical" evidence="5">
    <location>
        <begin position="243"/>
        <end position="265"/>
    </location>
</feature>
<dbReference type="PANTHER" id="PTHR33514:SF15">
    <property type="entry name" value="COBALT TRANSPORT PROTEIN"/>
    <property type="match status" value="1"/>
</dbReference>
<feature type="transmembrane region" description="Helical" evidence="5">
    <location>
        <begin position="277"/>
        <end position="299"/>
    </location>
</feature>
<dbReference type="InterPro" id="IPR003339">
    <property type="entry name" value="ABC/ECF_trnsptr_transmembrane"/>
</dbReference>
<feature type="transmembrane region" description="Helical" evidence="5">
    <location>
        <begin position="135"/>
        <end position="154"/>
    </location>
</feature>
<evidence type="ECO:0000256" key="4">
    <source>
        <dbReference type="ARBA" id="ARBA00023136"/>
    </source>
</evidence>
<evidence type="ECO:0000256" key="5">
    <source>
        <dbReference type="SAM" id="Phobius"/>
    </source>
</evidence>
<dbReference type="EMBL" id="CAFBLM010000018">
    <property type="protein sequence ID" value="CAB4866613.1"/>
    <property type="molecule type" value="Genomic_DNA"/>
</dbReference>
<dbReference type="Pfam" id="PF02361">
    <property type="entry name" value="CbiQ"/>
    <property type="match status" value="1"/>
</dbReference>
<comment type="subcellular location">
    <subcellularLocation>
        <location evidence="1">Membrane</location>
        <topology evidence="1">Multi-pass membrane protein</topology>
    </subcellularLocation>
</comment>
<keyword evidence="2 5" id="KW-0812">Transmembrane</keyword>
<dbReference type="GO" id="GO:0005886">
    <property type="term" value="C:plasma membrane"/>
    <property type="evidence" value="ECO:0007669"/>
    <property type="project" value="UniProtKB-ARBA"/>
</dbReference>
<feature type="transmembrane region" description="Helical" evidence="5">
    <location>
        <begin position="16"/>
        <end position="34"/>
    </location>
</feature>
<protein>
    <submittedName>
        <fullName evidence="6">Unannotated protein</fullName>
    </submittedName>
</protein>
<organism evidence="6">
    <name type="scientific">freshwater metagenome</name>
    <dbReference type="NCBI Taxonomy" id="449393"/>
    <lineage>
        <taxon>unclassified sequences</taxon>
        <taxon>metagenomes</taxon>
        <taxon>ecological metagenomes</taxon>
    </lineage>
</organism>
<keyword evidence="4 5" id="KW-0472">Membrane</keyword>
<reference evidence="6" key="1">
    <citation type="submission" date="2020-05" db="EMBL/GenBank/DDBJ databases">
        <authorList>
            <person name="Chiriac C."/>
            <person name="Salcher M."/>
            <person name="Ghai R."/>
            <person name="Kavagutti S V."/>
        </authorList>
    </citation>
    <scope>NUCLEOTIDE SEQUENCE</scope>
</reference>
<sequence>MWALGLAAAASRTSNPLILLVIIAITALIVAFRAQHAPWARAYSSALVLAAIVVSIRVIFGLLVGLPLGTHELFSLPQLPVPDWAPGIRIGGSITIEQLLSALFDGMRLGTIIVCIGAANALSSPLRLLKSVPSAVYELGVAIVVAMSLVPTLISDIARVREARHLRGRSISGPSDVIGLIGPVLDGSLRRSLDLAAAMDSRGYGRTAGIDRKIRRVTNLLVVTALVALVLGIYGFLTGNSTSWVAPTMLIVGLATGVGSLILSGQRTARSRYRPDVWAIPEWSVSISGWLAAGSLWWVLAHNASALEPSFNPLSWPPLPLLVVAGLAFATIAALMTPPIPSDQSMPMREESSVNA</sequence>
<dbReference type="CDD" id="cd16914">
    <property type="entry name" value="EcfT"/>
    <property type="match status" value="1"/>
</dbReference>
<name>A0A6J7DHB8_9ZZZZ</name>